<dbReference type="PANTHER" id="PTHR43708:SF3">
    <property type="entry name" value="OXIDOREDUCTASE"/>
    <property type="match status" value="1"/>
</dbReference>
<organism evidence="3 4">
    <name type="scientific">Flavobacterium gilvum</name>
    <dbReference type="NCBI Taxonomy" id="1492737"/>
    <lineage>
        <taxon>Bacteria</taxon>
        <taxon>Pseudomonadati</taxon>
        <taxon>Bacteroidota</taxon>
        <taxon>Flavobacteriia</taxon>
        <taxon>Flavobacteriales</taxon>
        <taxon>Flavobacteriaceae</taxon>
        <taxon>Flavobacterium</taxon>
    </lineage>
</organism>
<dbReference type="EMBL" id="CP017479">
    <property type="protein sequence ID" value="AOW09953.1"/>
    <property type="molecule type" value="Genomic_DNA"/>
</dbReference>
<gene>
    <name evidence="3" type="ORF">EM308_10770</name>
</gene>
<keyword evidence="4" id="KW-1185">Reference proteome</keyword>
<dbReference type="InterPro" id="IPR055170">
    <property type="entry name" value="GFO_IDH_MocA-like_dom"/>
</dbReference>
<accession>A0AAC9I744</accession>
<dbReference type="KEGG" id="fgl:EM308_10770"/>
<evidence type="ECO:0000313" key="3">
    <source>
        <dbReference type="EMBL" id="AOW09953.1"/>
    </source>
</evidence>
<evidence type="ECO:0000259" key="2">
    <source>
        <dbReference type="Pfam" id="PF22725"/>
    </source>
</evidence>
<dbReference type="Pfam" id="PF22725">
    <property type="entry name" value="GFO_IDH_MocA_C3"/>
    <property type="match status" value="1"/>
</dbReference>
<sequence length="385" mass="42147">MRKLKMGMIGGGKNAFIGAVHRIAANMDGLIELHCGAFSSNPDLSLESGKELGLPKDKCYESYAQMIETEAKLPSEERMDFVSIVTPNHAHFAPAMLALENGFHVVLDKPMTLTLAEAKLLEQKVKETGLYLCVTHTYSGYPMVKQARNMVAENQFGAIRKIMVEYPQGWLSTPFENEGNKQAAWRTDPSKSGISGCMGDIGTHAAHLAEYISGLKITQLCADINTVVANRRLDDDGNVLLKFDNGANGILVASQIAAGEENSLKIKIYGEKGGLEWHQMEPNTLIVKWLNAPAQVYRTGNGYVSPIAAFNTRVPSGHPEGYMEAFGNLYKNFALTLQSKQEGKEPTTSMLDFPNVVDGVRGMAFIENVISSGKSSQKWTDFLSC</sequence>
<name>A0AAC9I744_9FLAO</name>
<proteinExistence type="predicted"/>
<protein>
    <submittedName>
        <fullName evidence="3">Oxidoreductase</fullName>
    </submittedName>
</protein>
<dbReference type="PANTHER" id="PTHR43708">
    <property type="entry name" value="CONSERVED EXPRESSED OXIDOREDUCTASE (EUROFUNG)"/>
    <property type="match status" value="1"/>
</dbReference>
<dbReference type="InterPro" id="IPR051317">
    <property type="entry name" value="Gfo/Idh/MocA_oxidoreduct"/>
</dbReference>
<dbReference type="RefSeq" id="WP_035637881.1">
    <property type="nucleotide sequence ID" value="NZ_CP017479.1"/>
</dbReference>
<dbReference type="Proteomes" id="UP000175968">
    <property type="component" value="Chromosome"/>
</dbReference>
<dbReference type="AlphaFoldDB" id="A0AAC9I744"/>
<dbReference type="SUPFAM" id="SSF51735">
    <property type="entry name" value="NAD(P)-binding Rossmann-fold domains"/>
    <property type="match status" value="1"/>
</dbReference>
<dbReference type="Gene3D" id="3.40.50.720">
    <property type="entry name" value="NAD(P)-binding Rossmann-like Domain"/>
    <property type="match status" value="1"/>
</dbReference>
<dbReference type="Pfam" id="PF01408">
    <property type="entry name" value="GFO_IDH_MocA"/>
    <property type="match status" value="1"/>
</dbReference>
<feature type="domain" description="GFO/IDH/MocA-like oxidoreductase" evidence="2">
    <location>
        <begin position="144"/>
        <end position="276"/>
    </location>
</feature>
<evidence type="ECO:0000313" key="4">
    <source>
        <dbReference type="Proteomes" id="UP000175968"/>
    </source>
</evidence>
<dbReference type="InterPro" id="IPR000683">
    <property type="entry name" value="Gfo/Idh/MocA-like_OxRdtase_N"/>
</dbReference>
<evidence type="ECO:0000259" key="1">
    <source>
        <dbReference type="Pfam" id="PF01408"/>
    </source>
</evidence>
<dbReference type="SUPFAM" id="SSF55347">
    <property type="entry name" value="Glyceraldehyde-3-phosphate dehydrogenase-like, C-terminal domain"/>
    <property type="match status" value="1"/>
</dbReference>
<dbReference type="Gene3D" id="3.30.360.10">
    <property type="entry name" value="Dihydrodipicolinate Reductase, domain 2"/>
    <property type="match status" value="1"/>
</dbReference>
<feature type="domain" description="Gfo/Idh/MocA-like oxidoreductase N-terminal" evidence="1">
    <location>
        <begin position="5"/>
        <end position="136"/>
    </location>
</feature>
<dbReference type="InterPro" id="IPR036291">
    <property type="entry name" value="NAD(P)-bd_dom_sf"/>
</dbReference>
<dbReference type="GO" id="GO:0000166">
    <property type="term" value="F:nucleotide binding"/>
    <property type="evidence" value="ECO:0007669"/>
    <property type="project" value="InterPro"/>
</dbReference>
<reference evidence="3 4" key="1">
    <citation type="submission" date="2016-10" db="EMBL/GenBank/DDBJ databases">
        <title>Flavobacterium gilvum sp. nov., isolated from stream water.</title>
        <authorList>
            <person name="Shin S.-K."/>
            <person name="Cho Y.-J."/>
            <person name="Yi H."/>
        </authorList>
    </citation>
    <scope>NUCLEOTIDE SEQUENCE [LARGE SCALE GENOMIC DNA]</scope>
    <source>
        <strain evidence="3 4">EM1308</strain>
    </source>
</reference>